<dbReference type="EC" id="2.1.1.63" evidence="9"/>
<comment type="subcellular location">
    <subcellularLocation>
        <location evidence="9">Cytoplasm</location>
    </subcellularLocation>
</comment>
<comment type="caution">
    <text evidence="12">The sequence shown here is derived from an EMBL/GenBank/DDBJ whole genome shotgun (WGS) entry which is preliminary data.</text>
</comment>
<comment type="function">
    <text evidence="9">Involved in the cellular defense against the biological effects of O6-methylguanine (O6-MeG) and O4-methylthymine (O4-MeT) in DNA. Repairs the methylated nucleobase in DNA by stoichiometrically transferring the methyl group to a cysteine residue in the enzyme. This is a suicide reaction: the enzyme is irreversibly inactivated.</text>
</comment>
<name>A0A9D1FE15_9FIRM</name>
<comment type="miscellaneous">
    <text evidence="9">This enzyme catalyzes only one turnover and therefore is not strictly catalytic. According to one definition, an enzyme is a biocatalyst that acts repeatedly and over many reaction cycles.</text>
</comment>
<evidence type="ECO:0000256" key="1">
    <source>
        <dbReference type="ARBA" id="ARBA00001286"/>
    </source>
</evidence>
<evidence type="ECO:0000313" key="13">
    <source>
        <dbReference type="Proteomes" id="UP000824001"/>
    </source>
</evidence>
<dbReference type="Pfam" id="PF02870">
    <property type="entry name" value="Methyltransf_1N"/>
    <property type="match status" value="1"/>
</dbReference>
<dbReference type="PANTHER" id="PTHR10815">
    <property type="entry name" value="METHYLATED-DNA--PROTEIN-CYSTEINE METHYLTRANSFERASE"/>
    <property type="match status" value="1"/>
</dbReference>
<protein>
    <recommendedName>
        <fullName evidence="9">Methylated-DNA--protein-cysteine methyltransferase</fullName>
        <ecNumber evidence="9">2.1.1.63</ecNumber>
    </recommendedName>
    <alternativeName>
        <fullName evidence="9">6-O-methylguanine-DNA methyltransferase</fullName>
        <shortName evidence="9">MGMT</shortName>
    </alternativeName>
    <alternativeName>
        <fullName evidence="9">O-6-methylguanine-DNA-alkyltransferase</fullName>
    </alternativeName>
</protein>
<evidence type="ECO:0000256" key="4">
    <source>
        <dbReference type="ARBA" id="ARBA00022603"/>
    </source>
</evidence>
<dbReference type="GO" id="GO:0005737">
    <property type="term" value="C:cytoplasm"/>
    <property type="evidence" value="ECO:0007669"/>
    <property type="project" value="UniProtKB-SubCell"/>
</dbReference>
<evidence type="ECO:0000259" key="10">
    <source>
        <dbReference type="Pfam" id="PF01035"/>
    </source>
</evidence>
<dbReference type="GO" id="GO:0006307">
    <property type="term" value="P:DNA alkylation repair"/>
    <property type="evidence" value="ECO:0007669"/>
    <property type="project" value="UniProtKB-UniRule"/>
</dbReference>
<dbReference type="HAMAP" id="MF_00772">
    <property type="entry name" value="OGT"/>
    <property type="match status" value="1"/>
</dbReference>
<dbReference type="EMBL" id="DVJK01000179">
    <property type="protein sequence ID" value="HIS67188.1"/>
    <property type="molecule type" value="Genomic_DNA"/>
</dbReference>
<evidence type="ECO:0000256" key="8">
    <source>
        <dbReference type="ARBA" id="ARBA00049348"/>
    </source>
</evidence>
<dbReference type="SUPFAM" id="SSF46767">
    <property type="entry name" value="Methylated DNA-protein cysteine methyltransferase, C-terminal domain"/>
    <property type="match status" value="1"/>
</dbReference>
<dbReference type="InterPro" id="IPR023546">
    <property type="entry name" value="MGMT"/>
</dbReference>
<proteinExistence type="inferred from homology"/>
<keyword evidence="5 9" id="KW-0808">Transferase</keyword>
<dbReference type="InterPro" id="IPR036388">
    <property type="entry name" value="WH-like_DNA-bd_sf"/>
</dbReference>
<evidence type="ECO:0000256" key="6">
    <source>
        <dbReference type="ARBA" id="ARBA00022763"/>
    </source>
</evidence>
<evidence type="ECO:0000313" key="12">
    <source>
        <dbReference type="EMBL" id="HIS67188.1"/>
    </source>
</evidence>
<dbReference type="GO" id="GO:0032259">
    <property type="term" value="P:methylation"/>
    <property type="evidence" value="ECO:0007669"/>
    <property type="project" value="UniProtKB-KW"/>
</dbReference>
<accession>A0A9D1FE15</accession>
<dbReference type="CDD" id="cd06445">
    <property type="entry name" value="ATase"/>
    <property type="match status" value="1"/>
</dbReference>
<keyword evidence="6 9" id="KW-0227">DNA damage</keyword>
<organism evidence="12 13">
    <name type="scientific">Candidatus Scatomorpha merdipullorum</name>
    <dbReference type="NCBI Taxonomy" id="2840927"/>
    <lineage>
        <taxon>Bacteria</taxon>
        <taxon>Bacillati</taxon>
        <taxon>Bacillota</taxon>
        <taxon>Clostridia</taxon>
        <taxon>Eubacteriales</taxon>
        <taxon>Candidatus Scatomorpha</taxon>
    </lineage>
</organism>
<dbReference type="NCBIfam" id="TIGR00589">
    <property type="entry name" value="ogt"/>
    <property type="match status" value="1"/>
</dbReference>
<keyword evidence="3 9" id="KW-0963">Cytoplasm</keyword>
<evidence type="ECO:0000256" key="2">
    <source>
        <dbReference type="ARBA" id="ARBA00008711"/>
    </source>
</evidence>
<evidence type="ECO:0000256" key="9">
    <source>
        <dbReference type="HAMAP-Rule" id="MF_00772"/>
    </source>
</evidence>
<dbReference type="Proteomes" id="UP000824001">
    <property type="component" value="Unassembled WGS sequence"/>
</dbReference>
<reference evidence="12" key="1">
    <citation type="submission" date="2020-10" db="EMBL/GenBank/DDBJ databases">
        <authorList>
            <person name="Gilroy R."/>
        </authorList>
    </citation>
    <scope>NUCLEOTIDE SEQUENCE</scope>
    <source>
        <strain evidence="12">ChiHjej10B9-9673</strain>
    </source>
</reference>
<dbReference type="InterPro" id="IPR014048">
    <property type="entry name" value="MethylDNA_cys_MeTrfase_DNA-bd"/>
</dbReference>
<dbReference type="InterPro" id="IPR008332">
    <property type="entry name" value="MethylG_MeTrfase_N"/>
</dbReference>
<dbReference type="Gene3D" id="3.30.160.70">
    <property type="entry name" value="Methylated DNA-protein cysteine methyltransferase domain"/>
    <property type="match status" value="1"/>
</dbReference>
<keyword evidence="7 9" id="KW-0234">DNA repair</keyword>
<dbReference type="InterPro" id="IPR001497">
    <property type="entry name" value="MethylDNA_cys_MeTrfase_AS"/>
</dbReference>
<comment type="catalytic activity">
    <reaction evidence="8 9">
        <text>a 6-O-methyl-2'-deoxyguanosine in DNA + L-cysteinyl-[protein] = S-methyl-L-cysteinyl-[protein] + a 2'-deoxyguanosine in DNA</text>
        <dbReference type="Rhea" id="RHEA:24000"/>
        <dbReference type="Rhea" id="RHEA-COMP:10131"/>
        <dbReference type="Rhea" id="RHEA-COMP:10132"/>
        <dbReference type="Rhea" id="RHEA-COMP:11367"/>
        <dbReference type="Rhea" id="RHEA-COMP:11368"/>
        <dbReference type="ChEBI" id="CHEBI:29950"/>
        <dbReference type="ChEBI" id="CHEBI:82612"/>
        <dbReference type="ChEBI" id="CHEBI:85445"/>
        <dbReference type="ChEBI" id="CHEBI:85448"/>
        <dbReference type="EC" id="2.1.1.63"/>
    </reaction>
</comment>
<dbReference type="GO" id="GO:0003908">
    <property type="term" value="F:methylated-DNA-[protein]-cysteine S-methyltransferase activity"/>
    <property type="evidence" value="ECO:0007669"/>
    <property type="project" value="UniProtKB-UniRule"/>
</dbReference>
<dbReference type="Gene3D" id="1.10.10.10">
    <property type="entry name" value="Winged helix-like DNA-binding domain superfamily/Winged helix DNA-binding domain"/>
    <property type="match status" value="1"/>
</dbReference>
<dbReference type="InterPro" id="IPR036631">
    <property type="entry name" value="MGMT_N_sf"/>
</dbReference>
<dbReference type="PANTHER" id="PTHR10815:SF5">
    <property type="entry name" value="METHYLATED-DNA--PROTEIN-CYSTEINE METHYLTRANSFERASE"/>
    <property type="match status" value="1"/>
</dbReference>
<dbReference type="InterPro" id="IPR036217">
    <property type="entry name" value="MethylDNA_cys_MeTrfase_DNAb"/>
</dbReference>
<feature type="domain" description="Methylated-DNA-[protein]-cysteine S-methyltransferase DNA binding" evidence="10">
    <location>
        <begin position="78"/>
        <end position="162"/>
    </location>
</feature>
<evidence type="ECO:0000259" key="11">
    <source>
        <dbReference type="Pfam" id="PF02870"/>
    </source>
</evidence>
<sequence>MQYTSHYRLPIGNILLAADEVGLTGLWFEGQKYFALYLDKEHEEKEIPIFEKAKEWLDIYFAGKEPDFTVPLHFTGTDFQNEVWEILCAIPYGRTMTYGEIAKQVAAKKGLPRMSAQAVGGAVGRNGISVIVPCHRVVGANGSLTGYAGGIDKKIKLLQLEKADMRLLFAPEKRRAAHN</sequence>
<dbReference type="FunFam" id="1.10.10.10:FF:000214">
    <property type="entry name" value="Methylated-DNA--protein-cysteine methyltransferase"/>
    <property type="match status" value="1"/>
</dbReference>
<gene>
    <name evidence="12" type="ORF">IAC18_06450</name>
</gene>
<comment type="similarity">
    <text evidence="2 9">Belongs to the MGMT family.</text>
</comment>
<dbReference type="AlphaFoldDB" id="A0A9D1FE15"/>
<dbReference type="SUPFAM" id="SSF53155">
    <property type="entry name" value="Methylated DNA-protein cysteine methyltransferase domain"/>
    <property type="match status" value="1"/>
</dbReference>
<keyword evidence="4 9" id="KW-0489">Methyltransferase</keyword>
<dbReference type="Pfam" id="PF01035">
    <property type="entry name" value="DNA_binding_1"/>
    <property type="match status" value="1"/>
</dbReference>
<feature type="domain" description="Methylguanine DNA methyltransferase ribonuclease-like" evidence="11">
    <location>
        <begin position="3"/>
        <end position="73"/>
    </location>
</feature>
<reference evidence="12" key="2">
    <citation type="journal article" date="2021" name="PeerJ">
        <title>Extensive microbial diversity within the chicken gut microbiome revealed by metagenomics and culture.</title>
        <authorList>
            <person name="Gilroy R."/>
            <person name="Ravi A."/>
            <person name="Getino M."/>
            <person name="Pursley I."/>
            <person name="Horton D.L."/>
            <person name="Alikhan N.F."/>
            <person name="Baker D."/>
            <person name="Gharbi K."/>
            <person name="Hall N."/>
            <person name="Watson M."/>
            <person name="Adriaenssens E.M."/>
            <person name="Foster-Nyarko E."/>
            <person name="Jarju S."/>
            <person name="Secka A."/>
            <person name="Antonio M."/>
            <person name="Oren A."/>
            <person name="Chaudhuri R.R."/>
            <person name="La Ragione R."/>
            <person name="Hildebrand F."/>
            <person name="Pallen M.J."/>
        </authorList>
    </citation>
    <scope>NUCLEOTIDE SEQUENCE</scope>
    <source>
        <strain evidence="12">ChiHjej10B9-9673</strain>
    </source>
</reference>
<comment type="catalytic activity">
    <reaction evidence="1 9">
        <text>a 4-O-methyl-thymidine in DNA + L-cysteinyl-[protein] = a thymidine in DNA + S-methyl-L-cysteinyl-[protein]</text>
        <dbReference type="Rhea" id="RHEA:53428"/>
        <dbReference type="Rhea" id="RHEA-COMP:10131"/>
        <dbReference type="Rhea" id="RHEA-COMP:10132"/>
        <dbReference type="Rhea" id="RHEA-COMP:13555"/>
        <dbReference type="Rhea" id="RHEA-COMP:13556"/>
        <dbReference type="ChEBI" id="CHEBI:29950"/>
        <dbReference type="ChEBI" id="CHEBI:82612"/>
        <dbReference type="ChEBI" id="CHEBI:137386"/>
        <dbReference type="ChEBI" id="CHEBI:137387"/>
        <dbReference type="EC" id="2.1.1.63"/>
    </reaction>
</comment>
<dbReference type="PROSITE" id="PS00374">
    <property type="entry name" value="MGMT"/>
    <property type="match status" value="1"/>
</dbReference>
<feature type="active site" description="Nucleophile; methyl group acceptor" evidence="9">
    <location>
        <position position="134"/>
    </location>
</feature>
<evidence type="ECO:0000256" key="7">
    <source>
        <dbReference type="ARBA" id="ARBA00023204"/>
    </source>
</evidence>
<evidence type="ECO:0000256" key="3">
    <source>
        <dbReference type="ARBA" id="ARBA00022490"/>
    </source>
</evidence>
<evidence type="ECO:0000256" key="5">
    <source>
        <dbReference type="ARBA" id="ARBA00022679"/>
    </source>
</evidence>